<dbReference type="PANTHER" id="PTHR33495">
    <property type="entry name" value="ANTI-SIGMA FACTOR ANTAGONIST TM_1081-RELATED-RELATED"/>
    <property type="match status" value="1"/>
</dbReference>
<sequence length="103" mass="10841">MALTSSSHRDGATVTITLRGDADFPGIGDFEDMLAAYVGSDAETIRVDLTGVVFIDSAGISALLKGRRSAEDHGQTFVVTDASGIVRELLEMTGVWSHLSGRA</sequence>
<dbReference type="AlphaFoldDB" id="A0A8J4A1T6"/>
<dbReference type="Proteomes" id="UP000635606">
    <property type="component" value="Unassembled WGS sequence"/>
</dbReference>
<feature type="domain" description="STAS" evidence="1">
    <location>
        <begin position="3"/>
        <end position="103"/>
    </location>
</feature>
<dbReference type="RefSeq" id="WP_203933476.1">
    <property type="nucleotide sequence ID" value="NZ_BOPH01000121.1"/>
</dbReference>
<dbReference type="CDD" id="cd07043">
    <property type="entry name" value="STAS_anti-anti-sigma_factors"/>
    <property type="match status" value="1"/>
</dbReference>
<dbReference type="InterPro" id="IPR036513">
    <property type="entry name" value="STAS_dom_sf"/>
</dbReference>
<proteinExistence type="predicted"/>
<dbReference type="GO" id="GO:0043856">
    <property type="term" value="F:anti-sigma factor antagonist activity"/>
    <property type="evidence" value="ECO:0007669"/>
    <property type="project" value="TreeGrafter"/>
</dbReference>
<evidence type="ECO:0000313" key="3">
    <source>
        <dbReference type="Proteomes" id="UP000635606"/>
    </source>
</evidence>
<name>A0A8J4A1T6_9ACTN</name>
<dbReference type="PROSITE" id="PS50801">
    <property type="entry name" value="STAS"/>
    <property type="match status" value="1"/>
</dbReference>
<comment type="caution">
    <text evidence="2">The sequence shown here is derived from an EMBL/GenBank/DDBJ whole genome shotgun (WGS) entry which is preliminary data.</text>
</comment>
<organism evidence="2 3">
    <name type="scientific">Virgisporangium ochraceum</name>
    <dbReference type="NCBI Taxonomy" id="65505"/>
    <lineage>
        <taxon>Bacteria</taxon>
        <taxon>Bacillati</taxon>
        <taxon>Actinomycetota</taxon>
        <taxon>Actinomycetes</taxon>
        <taxon>Micromonosporales</taxon>
        <taxon>Micromonosporaceae</taxon>
        <taxon>Virgisporangium</taxon>
    </lineage>
</organism>
<reference evidence="2" key="1">
    <citation type="submission" date="2021-01" db="EMBL/GenBank/DDBJ databases">
        <title>Whole genome shotgun sequence of Virgisporangium ochraceum NBRC 16418.</title>
        <authorList>
            <person name="Komaki H."/>
            <person name="Tamura T."/>
        </authorList>
    </citation>
    <scope>NUCLEOTIDE SEQUENCE</scope>
    <source>
        <strain evidence="2">NBRC 16418</strain>
    </source>
</reference>
<evidence type="ECO:0000313" key="2">
    <source>
        <dbReference type="EMBL" id="GIJ73651.1"/>
    </source>
</evidence>
<dbReference type="SUPFAM" id="SSF52091">
    <property type="entry name" value="SpoIIaa-like"/>
    <property type="match status" value="1"/>
</dbReference>
<dbReference type="EMBL" id="BOPH01000121">
    <property type="protein sequence ID" value="GIJ73651.1"/>
    <property type="molecule type" value="Genomic_DNA"/>
</dbReference>
<protein>
    <recommendedName>
        <fullName evidence="1">STAS domain-containing protein</fullName>
    </recommendedName>
</protein>
<gene>
    <name evidence="2" type="ORF">Voc01_085680</name>
</gene>
<dbReference type="Pfam" id="PF13466">
    <property type="entry name" value="STAS_2"/>
    <property type="match status" value="1"/>
</dbReference>
<accession>A0A8J4A1T6</accession>
<evidence type="ECO:0000259" key="1">
    <source>
        <dbReference type="PROSITE" id="PS50801"/>
    </source>
</evidence>
<dbReference type="InterPro" id="IPR002645">
    <property type="entry name" value="STAS_dom"/>
</dbReference>
<dbReference type="Gene3D" id="3.30.750.24">
    <property type="entry name" value="STAS domain"/>
    <property type="match status" value="1"/>
</dbReference>
<keyword evidence="3" id="KW-1185">Reference proteome</keyword>
<dbReference type="InterPro" id="IPR058548">
    <property type="entry name" value="MlaB-like_STAS"/>
</dbReference>